<sequence length="113" mass="12414">MADVQLNLDGGATAVEAEPVECSRRVFICLVGCLTVTLGVILAWMFVYEKSCRPLSTAAKLFVVLLTGAVSFCFARSFGKFALLLVEWYHGNPEGERLVDSLIQSDRPLINML</sequence>
<protein>
    <submittedName>
        <fullName evidence="2">Uncharacterized protein</fullName>
    </submittedName>
</protein>
<dbReference type="EnsemblPlants" id="TraesCS4A02G481100.1">
    <property type="protein sequence ID" value="TraesCS4A02G481100.1.cds1"/>
    <property type="gene ID" value="TraesCS4A02G481100"/>
</dbReference>
<evidence type="ECO:0000256" key="1">
    <source>
        <dbReference type="SAM" id="Phobius"/>
    </source>
</evidence>
<keyword evidence="3" id="KW-1185">Reference proteome</keyword>
<reference evidence="2" key="1">
    <citation type="submission" date="2018-08" db="EMBL/GenBank/DDBJ databases">
        <authorList>
            <person name="Rossello M."/>
        </authorList>
    </citation>
    <scope>NUCLEOTIDE SEQUENCE [LARGE SCALE GENOMIC DNA]</scope>
    <source>
        <strain evidence="2">cv. Chinese Spring</strain>
    </source>
</reference>
<dbReference type="OMA" id="LLLVEWY"/>
<dbReference type="AlphaFoldDB" id="A0A3B6I6B9"/>
<keyword evidence="1" id="KW-0812">Transmembrane</keyword>
<dbReference type="SMR" id="A0A3B6I6B9"/>
<dbReference type="Gramene" id="TraesCS4A03G1214400.1">
    <property type="protein sequence ID" value="TraesCS4A03G1214400.1.CDS1"/>
    <property type="gene ID" value="TraesCS4A03G1214400"/>
</dbReference>
<organism evidence="2">
    <name type="scientific">Triticum aestivum</name>
    <name type="common">Wheat</name>
    <dbReference type="NCBI Taxonomy" id="4565"/>
    <lineage>
        <taxon>Eukaryota</taxon>
        <taxon>Viridiplantae</taxon>
        <taxon>Streptophyta</taxon>
        <taxon>Embryophyta</taxon>
        <taxon>Tracheophyta</taxon>
        <taxon>Spermatophyta</taxon>
        <taxon>Magnoliopsida</taxon>
        <taxon>Liliopsida</taxon>
        <taxon>Poales</taxon>
        <taxon>Poaceae</taxon>
        <taxon>BOP clade</taxon>
        <taxon>Pooideae</taxon>
        <taxon>Triticodae</taxon>
        <taxon>Triticeae</taxon>
        <taxon>Triticinae</taxon>
        <taxon>Triticum</taxon>
    </lineage>
</organism>
<dbReference type="Gramene" id="TraesCS4A02G481100.1">
    <property type="protein sequence ID" value="TraesCS4A02G481100.1.cds1"/>
    <property type="gene ID" value="TraesCS4A02G481100"/>
</dbReference>
<accession>A0A3B6I6B9</accession>
<evidence type="ECO:0000313" key="2">
    <source>
        <dbReference type="EnsemblPlants" id="TraesCS4A02G481100.1.cds1"/>
    </source>
</evidence>
<feature type="transmembrane region" description="Helical" evidence="1">
    <location>
        <begin position="59"/>
        <end position="79"/>
    </location>
</feature>
<keyword evidence="1" id="KW-1133">Transmembrane helix</keyword>
<feature type="transmembrane region" description="Helical" evidence="1">
    <location>
        <begin position="25"/>
        <end position="47"/>
    </location>
</feature>
<name>A0A3B6I6B9_WHEAT</name>
<dbReference type="Proteomes" id="UP000019116">
    <property type="component" value="Chromosome 4A"/>
</dbReference>
<evidence type="ECO:0000313" key="3">
    <source>
        <dbReference type="Proteomes" id="UP000019116"/>
    </source>
</evidence>
<keyword evidence="1" id="KW-0472">Membrane</keyword>
<reference evidence="2" key="2">
    <citation type="submission" date="2018-10" db="UniProtKB">
        <authorList>
            <consortium name="EnsemblPlants"/>
        </authorList>
    </citation>
    <scope>IDENTIFICATION</scope>
</reference>
<proteinExistence type="predicted"/>